<keyword evidence="2" id="KW-0238">DNA-binding</keyword>
<evidence type="ECO:0000256" key="3">
    <source>
        <dbReference type="ARBA" id="ARBA00023163"/>
    </source>
</evidence>
<dbReference type="PANTHER" id="PTHR43537">
    <property type="entry name" value="TRANSCRIPTIONAL REGULATOR, GNTR FAMILY"/>
    <property type="match status" value="1"/>
</dbReference>
<dbReference type="Gene3D" id="1.10.10.10">
    <property type="entry name" value="Winged helix-like DNA-binding domain superfamily/Winged helix DNA-binding domain"/>
    <property type="match status" value="1"/>
</dbReference>
<dbReference type="SMART" id="SM00895">
    <property type="entry name" value="FCD"/>
    <property type="match status" value="1"/>
</dbReference>
<dbReference type="Gene3D" id="1.20.120.530">
    <property type="entry name" value="GntR ligand-binding domain-like"/>
    <property type="match status" value="1"/>
</dbReference>
<dbReference type="SUPFAM" id="SSF48008">
    <property type="entry name" value="GntR ligand-binding domain-like"/>
    <property type="match status" value="1"/>
</dbReference>
<evidence type="ECO:0000256" key="2">
    <source>
        <dbReference type="ARBA" id="ARBA00023125"/>
    </source>
</evidence>
<evidence type="ECO:0000256" key="1">
    <source>
        <dbReference type="ARBA" id="ARBA00023015"/>
    </source>
</evidence>
<accession>A0A372JK28</accession>
<dbReference type="PROSITE" id="PS50949">
    <property type="entry name" value="HTH_GNTR"/>
    <property type="match status" value="1"/>
</dbReference>
<feature type="compositionally biased region" description="Basic and acidic residues" evidence="4">
    <location>
        <begin position="7"/>
        <end position="16"/>
    </location>
</feature>
<dbReference type="EMBL" id="QURH01000290">
    <property type="protein sequence ID" value="RFU40382.1"/>
    <property type="molecule type" value="Genomic_DNA"/>
</dbReference>
<keyword evidence="7" id="KW-1185">Reference proteome</keyword>
<feature type="domain" description="HTH gntR-type" evidence="5">
    <location>
        <begin position="48"/>
        <end position="118"/>
    </location>
</feature>
<dbReference type="GO" id="GO:0003677">
    <property type="term" value="F:DNA binding"/>
    <property type="evidence" value="ECO:0007669"/>
    <property type="project" value="UniProtKB-KW"/>
</dbReference>
<reference evidence="6 7" key="1">
    <citation type="submission" date="2018-08" db="EMBL/GenBank/DDBJ databases">
        <title>Actinomadura jelena sp. nov., a novel Actinomycete isolated from soil in Chad.</title>
        <authorList>
            <person name="Shi L."/>
        </authorList>
    </citation>
    <scope>NUCLEOTIDE SEQUENCE [LARGE SCALE GENOMIC DNA]</scope>
    <source>
        <strain evidence="6 7">NEAU-G17</strain>
    </source>
</reference>
<dbReference type="SMART" id="SM00345">
    <property type="entry name" value="HTH_GNTR"/>
    <property type="match status" value="1"/>
</dbReference>
<organism evidence="6 7">
    <name type="scientific">Actinomadura logoneensis</name>
    <dbReference type="NCBI Taxonomy" id="2293572"/>
    <lineage>
        <taxon>Bacteria</taxon>
        <taxon>Bacillati</taxon>
        <taxon>Actinomycetota</taxon>
        <taxon>Actinomycetes</taxon>
        <taxon>Streptosporangiales</taxon>
        <taxon>Thermomonosporaceae</taxon>
        <taxon>Actinomadura</taxon>
    </lineage>
</organism>
<feature type="region of interest" description="Disordered" evidence="4">
    <location>
        <begin position="1"/>
        <end position="38"/>
    </location>
</feature>
<gene>
    <name evidence="6" type="ORF">DZF91_17525</name>
</gene>
<dbReference type="GO" id="GO:0003700">
    <property type="term" value="F:DNA-binding transcription factor activity"/>
    <property type="evidence" value="ECO:0007669"/>
    <property type="project" value="InterPro"/>
</dbReference>
<comment type="caution">
    <text evidence="6">The sequence shown here is derived from an EMBL/GenBank/DDBJ whole genome shotgun (WGS) entry which is preliminary data.</text>
</comment>
<name>A0A372JK28_9ACTN</name>
<evidence type="ECO:0000313" key="6">
    <source>
        <dbReference type="EMBL" id="RFU40382.1"/>
    </source>
</evidence>
<dbReference type="SUPFAM" id="SSF46785">
    <property type="entry name" value="Winged helix' DNA-binding domain"/>
    <property type="match status" value="1"/>
</dbReference>
<dbReference type="Pfam" id="PF07729">
    <property type="entry name" value="FCD"/>
    <property type="match status" value="1"/>
</dbReference>
<dbReference type="InterPro" id="IPR000524">
    <property type="entry name" value="Tscrpt_reg_HTH_GntR"/>
</dbReference>
<evidence type="ECO:0000259" key="5">
    <source>
        <dbReference type="PROSITE" id="PS50949"/>
    </source>
</evidence>
<dbReference type="InterPro" id="IPR036388">
    <property type="entry name" value="WH-like_DNA-bd_sf"/>
</dbReference>
<protein>
    <submittedName>
        <fullName evidence="6">FadR family transcriptional regulator</fullName>
    </submittedName>
</protein>
<dbReference type="Proteomes" id="UP000261811">
    <property type="component" value="Unassembled WGS sequence"/>
</dbReference>
<dbReference type="PRINTS" id="PR00035">
    <property type="entry name" value="HTHGNTR"/>
</dbReference>
<dbReference type="Pfam" id="PF00392">
    <property type="entry name" value="GntR"/>
    <property type="match status" value="1"/>
</dbReference>
<evidence type="ECO:0000256" key="4">
    <source>
        <dbReference type="SAM" id="MobiDB-lite"/>
    </source>
</evidence>
<dbReference type="AlphaFoldDB" id="A0A372JK28"/>
<evidence type="ECO:0000313" key="7">
    <source>
        <dbReference type="Proteomes" id="UP000261811"/>
    </source>
</evidence>
<dbReference type="InterPro" id="IPR011711">
    <property type="entry name" value="GntR_C"/>
</dbReference>
<keyword evidence="3" id="KW-0804">Transcription</keyword>
<dbReference type="InterPro" id="IPR036390">
    <property type="entry name" value="WH_DNA-bd_sf"/>
</dbReference>
<dbReference type="OrthoDB" id="4535513at2"/>
<sequence>MATGRTPPDDRPRTAPDDPAPDGPARTPGGDTARTPLSEAVFRPVRAGNAFEETVERLLQAIKLGVVDRGERLPPERELAPLLGVSRVTLREAIRVLAQEGYVESRRGRAGGTFVTYRRPRPKRTDLRRALIAMGDDLHDTLTFRLAVETGAAQIAASTPLTAGRRALLRARLDDLNAAGPDDYRRLDTLFHLTIAELTGSPTLVAACADARMRVTDLLNAIPVLDANIAHAAAQHEAIAGAVLAGDPAAARRAVAEHLDGTAALLRGFLA</sequence>
<dbReference type="InterPro" id="IPR008920">
    <property type="entry name" value="TF_FadR/GntR_C"/>
</dbReference>
<dbReference type="PANTHER" id="PTHR43537:SF24">
    <property type="entry name" value="GLUCONATE OPERON TRANSCRIPTIONAL REPRESSOR"/>
    <property type="match status" value="1"/>
</dbReference>
<dbReference type="CDD" id="cd07377">
    <property type="entry name" value="WHTH_GntR"/>
    <property type="match status" value="1"/>
</dbReference>
<proteinExistence type="predicted"/>
<keyword evidence="1" id="KW-0805">Transcription regulation</keyword>